<dbReference type="KEGG" id="phet:94290616"/>
<feature type="region of interest" description="Disordered" evidence="1">
    <location>
        <begin position="79"/>
        <end position="101"/>
    </location>
</feature>
<dbReference type="AlphaFoldDB" id="A0A836IKH2"/>
<keyword evidence="2" id="KW-0472">Membrane</keyword>
<sequence>MHHSQVWRGSIFHHQGAASDWFGRTSSAATWRGAFISFALCLSGIAVINQFCRGNPMGRCEYENEIVMQLPRTRVPQPDTYGFVDAESEEGKQSPPSVLRR</sequence>
<feature type="transmembrane region" description="Helical" evidence="2">
    <location>
        <begin position="29"/>
        <end position="49"/>
    </location>
</feature>
<proteinExistence type="predicted"/>
<organism evidence="3 4">
    <name type="scientific">Porcisia hertigi</name>
    <dbReference type="NCBI Taxonomy" id="2761500"/>
    <lineage>
        <taxon>Eukaryota</taxon>
        <taxon>Discoba</taxon>
        <taxon>Euglenozoa</taxon>
        <taxon>Kinetoplastea</taxon>
        <taxon>Metakinetoplastina</taxon>
        <taxon>Trypanosomatida</taxon>
        <taxon>Trypanosomatidae</taxon>
        <taxon>Leishmaniinae</taxon>
        <taxon>Porcisia</taxon>
    </lineage>
</organism>
<protein>
    <submittedName>
        <fullName evidence="3">Uncharacterized protein</fullName>
    </submittedName>
</protein>
<evidence type="ECO:0000313" key="4">
    <source>
        <dbReference type="Proteomes" id="UP000674318"/>
    </source>
</evidence>
<gene>
    <name evidence="3" type="ORF">JKF63_04556</name>
</gene>
<reference evidence="3 4" key="1">
    <citation type="submission" date="2021-02" db="EMBL/GenBank/DDBJ databases">
        <title>Porcisia hertigi Genome sequencing and assembly.</title>
        <authorList>
            <person name="Almutairi H."/>
            <person name="Gatherer D."/>
        </authorList>
    </citation>
    <scope>NUCLEOTIDE SEQUENCE [LARGE SCALE GENOMIC DNA]</scope>
    <source>
        <strain evidence="3 4">C119</strain>
    </source>
</reference>
<comment type="caution">
    <text evidence="3">The sequence shown here is derived from an EMBL/GenBank/DDBJ whole genome shotgun (WGS) entry which is preliminary data.</text>
</comment>
<accession>A0A836IKH2</accession>
<dbReference type="GeneID" id="94290616"/>
<dbReference type="RefSeq" id="XP_067756560.1">
    <property type="nucleotide sequence ID" value="XM_067900539.1"/>
</dbReference>
<evidence type="ECO:0000256" key="1">
    <source>
        <dbReference type="SAM" id="MobiDB-lite"/>
    </source>
</evidence>
<dbReference type="Proteomes" id="UP000674318">
    <property type="component" value="Unassembled WGS sequence"/>
</dbReference>
<keyword evidence="2" id="KW-1133">Transmembrane helix</keyword>
<keyword evidence="2" id="KW-0812">Transmembrane</keyword>
<dbReference type="OrthoDB" id="270465at2759"/>
<evidence type="ECO:0000256" key="2">
    <source>
        <dbReference type="SAM" id="Phobius"/>
    </source>
</evidence>
<evidence type="ECO:0000313" key="3">
    <source>
        <dbReference type="EMBL" id="KAG5502788.1"/>
    </source>
</evidence>
<keyword evidence="4" id="KW-1185">Reference proteome</keyword>
<name>A0A836IKH2_9TRYP</name>
<dbReference type="EMBL" id="JAFJZO010000025">
    <property type="protein sequence ID" value="KAG5502788.1"/>
    <property type="molecule type" value="Genomic_DNA"/>
</dbReference>